<comment type="caution">
    <text evidence="2">The sequence shown here is derived from an EMBL/GenBank/DDBJ whole genome shotgun (WGS) entry which is preliminary data.</text>
</comment>
<reference evidence="2" key="2">
    <citation type="journal article" date="2023" name="IMA Fungus">
        <title>Comparative genomic study of the Penicillium genus elucidates a diverse pangenome and 15 lateral gene transfer events.</title>
        <authorList>
            <person name="Petersen C."/>
            <person name="Sorensen T."/>
            <person name="Nielsen M.R."/>
            <person name="Sondergaard T.E."/>
            <person name="Sorensen J.L."/>
            <person name="Fitzpatrick D.A."/>
            <person name="Frisvad J.C."/>
            <person name="Nielsen K.L."/>
        </authorList>
    </citation>
    <scope>NUCLEOTIDE SEQUENCE</scope>
    <source>
        <strain evidence="2">IBT 35675</strain>
    </source>
</reference>
<gene>
    <name evidence="2" type="ORF">N7541_005666</name>
</gene>
<keyword evidence="3" id="KW-1185">Reference proteome</keyword>
<feature type="transmembrane region" description="Helical" evidence="1">
    <location>
        <begin position="27"/>
        <end position="48"/>
    </location>
</feature>
<evidence type="ECO:0000313" key="2">
    <source>
        <dbReference type="EMBL" id="KAJ5354622.1"/>
    </source>
</evidence>
<sequence>MAVLPRLSKETLDQQHKLYAEKPNNEVGIILVSVAVFVVIAIAVAYLIKNNKAKVVAKMKSWKAAYRAWKLARKSKEVSEKPDLEKGLAVTNTVTVPKTAHAANARAEGPDVDSITANLTEAYLKKTTAVMHPIA</sequence>
<organism evidence="2 3">
    <name type="scientific">Penicillium brevicompactum</name>
    <dbReference type="NCBI Taxonomy" id="5074"/>
    <lineage>
        <taxon>Eukaryota</taxon>
        <taxon>Fungi</taxon>
        <taxon>Dikarya</taxon>
        <taxon>Ascomycota</taxon>
        <taxon>Pezizomycotina</taxon>
        <taxon>Eurotiomycetes</taxon>
        <taxon>Eurotiomycetidae</taxon>
        <taxon>Eurotiales</taxon>
        <taxon>Aspergillaceae</taxon>
        <taxon>Penicillium</taxon>
    </lineage>
</organism>
<name>A0A9W9R6I1_PENBR</name>
<dbReference type="AlphaFoldDB" id="A0A9W9R6I1"/>
<evidence type="ECO:0000313" key="3">
    <source>
        <dbReference type="Proteomes" id="UP001148299"/>
    </source>
</evidence>
<keyword evidence="1" id="KW-0812">Transmembrane</keyword>
<proteinExistence type="predicted"/>
<keyword evidence="1" id="KW-0472">Membrane</keyword>
<reference evidence="2" key="1">
    <citation type="submission" date="2022-12" db="EMBL/GenBank/DDBJ databases">
        <authorList>
            <person name="Petersen C."/>
        </authorList>
    </citation>
    <scope>NUCLEOTIDE SEQUENCE</scope>
    <source>
        <strain evidence="2">IBT 35675</strain>
    </source>
</reference>
<protein>
    <submittedName>
        <fullName evidence="2">Uncharacterized protein</fullName>
    </submittedName>
</protein>
<dbReference type="EMBL" id="JAPZBR010000004">
    <property type="protein sequence ID" value="KAJ5354622.1"/>
    <property type="molecule type" value="Genomic_DNA"/>
</dbReference>
<accession>A0A9W9R6I1</accession>
<dbReference type="Proteomes" id="UP001148299">
    <property type="component" value="Unassembled WGS sequence"/>
</dbReference>
<evidence type="ECO:0000256" key="1">
    <source>
        <dbReference type="SAM" id="Phobius"/>
    </source>
</evidence>
<keyword evidence="1" id="KW-1133">Transmembrane helix</keyword>